<dbReference type="GO" id="GO:0006906">
    <property type="term" value="P:vesicle fusion"/>
    <property type="evidence" value="ECO:0007669"/>
    <property type="project" value="TreeGrafter"/>
</dbReference>
<dbReference type="Proteomes" id="UP000838878">
    <property type="component" value="Chromosome 1"/>
</dbReference>
<sequence length="293" mass="32509">MRSKDRLEELRHLASSAGVYHDTVVSVDAGKAAEHQADIDDLFKEVEEIRGWIHDVNHNTQLIRRLHSDPTYHTNKQLQEQLESVVLQSNAAAMRVCGALRGLGARAGSGAVAGGRGTAGRMARLQYSTTRRLYADALDAHHHALHLLKDHQLRLLQDQIKLTNLTISDEECEHLLESNNICLFVDNLRAETAEARLALREAEARREELVRVEASLAAVRDLFLQLAHLVAAQQEQIDTVEYYALQASEHVETGGQHLLKGTVSRRKAKKKKLGVIICLTAGILIVLLVLVGT</sequence>
<evidence type="ECO:0000313" key="12">
    <source>
        <dbReference type="Proteomes" id="UP000838878"/>
    </source>
</evidence>
<evidence type="ECO:0000313" key="11">
    <source>
        <dbReference type="EMBL" id="CAH0714769.1"/>
    </source>
</evidence>
<dbReference type="GO" id="GO:0006836">
    <property type="term" value="P:neurotransmitter transport"/>
    <property type="evidence" value="ECO:0007669"/>
    <property type="project" value="UniProtKB-KW"/>
</dbReference>
<evidence type="ECO:0000256" key="3">
    <source>
        <dbReference type="ARBA" id="ARBA00022448"/>
    </source>
</evidence>
<keyword evidence="5" id="KW-0532">Neurotransmitter transport</keyword>
<keyword evidence="8" id="KW-0175">Coiled coil</keyword>
<dbReference type="GO" id="GO:0005484">
    <property type="term" value="F:SNAP receptor activity"/>
    <property type="evidence" value="ECO:0007669"/>
    <property type="project" value="InterPro"/>
</dbReference>
<feature type="domain" description="T-SNARE coiled-coil homology" evidence="10">
    <location>
        <begin position="199"/>
        <end position="261"/>
    </location>
</feature>
<dbReference type="SUPFAM" id="SSF47661">
    <property type="entry name" value="t-snare proteins"/>
    <property type="match status" value="1"/>
</dbReference>
<reference evidence="11" key="1">
    <citation type="submission" date="2021-12" db="EMBL/GenBank/DDBJ databases">
        <authorList>
            <person name="Martin H S."/>
        </authorList>
    </citation>
    <scope>NUCLEOTIDE SEQUENCE</scope>
</reference>
<evidence type="ECO:0000256" key="2">
    <source>
        <dbReference type="ARBA" id="ARBA00009063"/>
    </source>
</evidence>
<protein>
    <recommendedName>
        <fullName evidence="10">t-SNARE coiled-coil homology domain-containing protein</fullName>
    </recommendedName>
</protein>
<dbReference type="GO" id="GO:0005886">
    <property type="term" value="C:plasma membrane"/>
    <property type="evidence" value="ECO:0007669"/>
    <property type="project" value="TreeGrafter"/>
</dbReference>
<evidence type="ECO:0000256" key="5">
    <source>
        <dbReference type="ARBA" id="ARBA00022775"/>
    </source>
</evidence>
<dbReference type="PROSITE" id="PS50192">
    <property type="entry name" value="T_SNARE"/>
    <property type="match status" value="1"/>
</dbReference>
<dbReference type="GO" id="GO:0012505">
    <property type="term" value="C:endomembrane system"/>
    <property type="evidence" value="ECO:0007669"/>
    <property type="project" value="TreeGrafter"/>
</dbReference>
<dbReference type="SMART" id="SM00397">
    <property type="entry name" value="t_SNARE"/>
    <property type="match status" value="1"/>
</dbReference>
<dbReference type="InterPro" id="IPR010989">
    <property type="entry name" value="SNARE"/>
</dbReference>
<keyword evidence="3" id="KW-0813">Transport</keyword>
<feature type="non-terminal residue" evidence="11">
    <location>
        <position position="293"/>
    </location>
</feature>
<dbReference type="GO" id="GO:0006887">
    <property type="term" value="P:exocytosis"/>
    <property type="evidence" value="ECO:0007669"/>
    <property type="project" value="TreeGrafter"/>
</dbReference>
<dbReference type="OrthoDB" id="10255013at2759"/>
<dbReference type="PROSITE" id="PS00914">
    <property type="entry name" value="SYNTAXIN"/>
    <property type="match status" value="1"/>
</dbReference>
<proteinExistence type="inferred from homology"/>
<gene>
    <name evidence="11" type="ORF">BINO364_LOCUS1787</name>
</gene>
<keyword evidence="6 9" id="KW-1133">Transmembrane helix</keyword>
<evidence type="ECO:0000256" key="7">
    <source>
        <dbReference type="ARBA" id="ARBA00023136"/>
    </source>
</evidence>
<dbReference type="InterPro" id="IPR000727">
    <property type="entry name" value="T_SNARE_dom"/>
</dbReference>
<dbReference type="InterPro" id="IPR006012">
    <property type="entry name" value="Syntaxin/epimorphin_CS"/>
</dbReference>
<dbReference type="GO" id="GO:0000149">
    <property type="term" value="F:SNARE binding"/>
    <property type="evidence" value="ECO:0007669"/>
    <property type="project" value="TreeGrafter"/>
</dbReference>
<name>A0A8J9U7V0_9NEOP</name>
<keyword evidence="4 9" id="KW-0812">Transmembrane</keyword>
<dbReference type="PANTHER" id="PTHR19957:SF424">
    <property type="entry name" value="SYNTAXIN-1A"/>
    <property type="match status" value="1"/>
</dbReference>
<evidence type="ECO:0000256" key="6">
    <source>
        <dbReference type="ARBA" id="ARBA00022989"/>
    </source>
</evidence>
<keyword evidence="12" id="KW-1185">Reference proteome</keyword>
<dbReference type="GO" id="GO:0048278">
    <property type="term" value="P:vesicle docking"/>
    <property type="evidence" value="ECO:0007669"/>
    <property type="project" value="TreeGrafter"/>
</dbReference>
<dbReference type="InterPro" id="IPR045242">
    <property type="entry name" value="Syntaxin"/>
</dbReference>
<comment type="similarity">
    <text evidence="2">Belongs to the syntaxin family.</text>
</comment>
<dbReference type="GO" id="GO:0031201">
    <property type="term" value="C:SNARE complex"/>
    <property type="evidence" value="ECO:0007669"/>
    <property type="project" value="TreeGrafter"/>
</dbReference>
<evidence type="ECO:0000259" key="10">
    <source>
        <dbReference type="PROSITE" id="PS50192"/>
    </source>
</evidence>
<feature type="coiled-coil region" evidence="8">
    <location>
        <begin position="185"/>
        <end position="212"/>
    </location>
</feature>
<dbReference type="Gene3D" id="1.20.5.110">
    <property type="match status" value="1"/>
</dbReference>
<comment type="subcellular location">
    <subcellularLocation>
        <location evidence="1">Membrane</location>
        <topology evidence="1">Single-pass type IV membrane protein</topology>
    </subcellularLocation>
</comment>
<evidence type="ECO:0000256" key="9">
    <source>
        <dbReference type="SAM" id="Phobius"/>
    </source>
</evidence>
<evidence type="ECO:0000256" key="4">
    <source>
        <dbReference type="ARBA" id="ARBA00022692"/>
    </source>
</evidence>
<evidence type="ECO:0000256" key="1">
    <source>
        <dbReference type="ARBA" id="ARBA00004211"/>
    </source>
</evidence>
<feature type="transmembrane region" description="Helical" evidence="9">
    <location>
        <begin position="273"/>
        <end position="292"/>
    </location>
</feature>
<dbReference type="GO" id="GO:0006886">
    <property type="term" value="P:intracellular protein transport"/>
    <property type="evidence" value="ECO:0007669"/>
    <property type="project" value="InterPro"/>
</dbReference>
<keyword evidence="7 9" id="KW-0472">Membrane</keyword>
<dbReference type="EMBL" id="OV170221">
    <property type="protein sequence ID" value="CAH0714769.1"/>
    <property type="molecule type" value="Genomic_DNA"/>
</dbReference>
<evidence type="ECO:0000256" key="8">
    <source>
        <dbReference type="SAM" id="Coils"/>
    </source>
</evidence>
<dbReference type="PANTHER" id="PTHR19957">
    <property type="entry name" value="SYNTAXIN"/>
    <property type="match status" value="1"/>
</dbReference>
<accession>A0A8J9U7V0</accession>
<dbReference type="Gene3D" id="1.20.58.70">
    <property type="match status" value="1"/>
</dbReference>
<dbReference type="CDD" id="cd15848">
    <property type="entry name" value="SNARE_syntaxin1-like"/>
    <property type="match status" value="1"/>
</dbReference>
<organism evidence="11 12">
    <name type="scientific">Brenthis ino</name>
    <name type="common">lesser marbled fritillary</name>
    <dbReference type="NCBI Taxonomy" id="405034"/>
    <lineage>
        <taxon>Eukaryota</taxon>
        <taxon>Metazoa</taxon>
        <taxon>Ecdysozoa</taxon>
        <taxon>Arthropoda</taxon>
        <taxon>Hexapoda</taxon>
        <taxon>Insecta</taxon>
        <taxon>Pterygota</taxon>
        <taxon>Neoptera</taxon>
        <taxon>Endopterygota</taxon>
        <taxon>Lepidoptera</taxon>
        <taxon>Glossata</taxon>
        <taxon>Ditrysia</taxon>
        <taxon>Papilionoidea</taxon>
        <taxon>Nymphalidae</taxon>
        <taxon>Heliconiinae</taxon>
        <taxon>Argynnini</taxon>
        <taxon>Brenthis</taxon>
    </lineage>
</organism>
<dbReference type="AlphaFoldDB" id="A0A8J9U7V0"/>